<feature type="transmembrane region" description="Helical" evidence="1">
    <location>
        <begin position="43"/>
        <end position="62"/>
    </location>
</feature>
<sequence length="363" mass="40746">MAKCYLGFLIDAYDWGTMDSVTQAVLGAGIQGAMLGRFQGRRALIYGAALATVPDLDVLMRYPDPVSLMTYHRGFSHSIFVLTGLALLLTWLIRKYWPQAPYGGRRLFLTLWLVLVTHPVLDAFTVYGTQLFWPLAAIPESWSAIFIIDPIYTVPLLLGVVYAIAVGMTSRARRFLAGALIFSTAYLGFGLASRIVTEDRVRDAMQQQGIAVTELRAVSMPFNTLVWRVIAKTADGNYYESVSSLFDRGQPEWLRQPLNLDLGQALENVPLHARLRWFTDNWLRYDAIGDALVVTDLRMGMAGHYTFRFKMAERAPDGSWTPVTPSSWPSERGGWNELKLVLARILHAQPPLPLAEWSELSTK</sequence>
<feature type="transmembrane region" description="Helical" evidence="1">
    <location>
        <begin position="141"/>
        <end position="163"/>
    </location>
</feature>
<keyword evidence="1" id="KW-1133">Transmembrane helix</keyword>
<evidence type="ECO:0000313" key="2">
    <source>
        <dbReference type="EMBL" id="CAB3681889.1"/>
    </source>
</evidence>
<evidence type="ECO:0000256" key="1">
    <source>
        <dbReference type="SAM" id="Phobius"/>
    </source>
</evidence>
<dbReference type="AlphaFoldDB" id="A0A6S7AAZ1"/>
<protein>
    <recommendedName>
        <fullName evidence="4">Inner membrane protein</fullName>
    </recommendedName>
</protein>
<feature type="transmembrane region" description="Helical" evidence="1">
    <location>
        <begin position="175"/>
        <end position="196"/>
    </location>
</feature>
<reference evidence="2 3" key="1">
    <citation type="submission" date="2020-04" db="EMBL/GenBank/DDBJ databases">
        <authorList>
            <person name="De Canck E."/>
        </authorList>
    </citation>
    <scope>NUCLEOTIDE SEQUENCE [LARGE SCALE GENOMIC DNA]</scope>
    <source>
        <strain evidence="2 3">LMG 3441</strain>
    </source>
</reference>
<proteinExistence type="predicted"/>
<evidence type="ECO:0000313" key="3">
    <source>
        <dbReference type="Proteomes" id="UP000494269"/>
    </source>
</evidence>
<dbReference type="InterPro" id="IPR007404">
    <property type="entry name" value="YdjM-like"/>
</dbReference>
<gene>
    <name evidence="2" type="ORF">LMG3441_01642</name>
</gene>
<name>A0A6S7AAZ1_9BURK</name>
<feature type="transmembrane region" description="Helical" evidence="1">
    <location>
        <begin position="74"/>
        <end position="94"/>
    </location>
</feature>
<dbReference type="Proteomes" id="UP000494269">
    <property type="component" value="Unassembled WGS sequence"/>
</dbReference>
<feature type="transmembrane region" description="Helical" evidence="1">
    <location>
        <begin position="106"/>
        <end position="129"/>
    </location>
</feature>
<evidence type="ECO:0008006" key="4">
    <source>
        <dbReference type="Google" id="ProtNLM"/>
    </source>
</evidence>
<keyword evidence="1" id="KW-0472">Membrane</keyword>
<dbReference type="PANTHER" id="PTHR40031">
    <property type="entry name" value="HYPOTHETICAL MEMBRANE SPANNING PROTEIN"/>
    <property type="match status" value="1"/>
</dbReference>
<keyword evidence="1" id="KW-0812">Transmembrane</keyword>
<dbReference type="EMBL" id="CADIJQ010000001">
    <property type="protein sequence ID" value="CAB3681889.1"/>
    <property type="molecule type" value="Genomic_DNA"/>
</dbReference>
<keyword evidence="3" id="KW-1185">Reference proteome</keyword>
<dbReference type="PANTHER" id="PTHR40031:SF1">
    <property type="entry name" value="MEMBRANE-BOUND METAL-DEPENDENT HYDROLASE"/>
    <property type="match status" value="1"/>
</dbReference>
<accession>A0A6S7AAZ1</accession>
<organism evidence="2 3">
    <name type="scientific">Achromobacter kerstersii</name>
    <dbReference type="NCBI Taxonomy" id="1353890"/>
    <lineage>
        <taxon>Bacteria</taxon>
        <taxon>Pseudomonadati</taxon>
        <taxon>Pseudomonadota</taxon>
        <taxon>Betaproteobacteria</taxon>
        <taxon>Burkholderiales</taxon>
        <taxon>Alcaligenaceae</taxon>
        <taxon>Achromobacter</taxon>
    </lineage>
</organism>
<dbReference type="Pfam" id="PF04307">
    <property type="entry name" value="YdjM"/>
    <property type="match status" value="1"/>
</dbReference>
<dbReference type="InterPro" id="IPR053170">
    <property type="entry name" value="Transcription_regulator"/>
</dbReference>